<evidence type="ECO:0000313" key="4">
    <source>
        <dbReference type="EMBL" id="PIP22756.1"/>
    </source>
</evidence>
<gene>
    <name evidence="4" type="ORF">COX37_02055</name>
</gene>
<feature type="non-terminal residue" evidence="4">
    <location>
        <position position="1"/>
    </location>
</feature>
<feature type="binding site" evidence="2">
    <location>
        <begin position="131"/>
        <end position="138"/>
    </location>
    <ligand>
        <name>ATP</name>
        <dbReference type="ChEBI" id="CHEBI:30616"/>
    </ligand>
</feature>
<dbReference type="InterPro" id="IPR040198">
    <property type="entry name" value="Fido_containing"/>
</dbReference>
<dbReference type="GO" id="GO:0005524">
    <property type="term" value="F:ATP binding"/>
    <property type="evidence" value="ECO:0007669"/>
    <property type="project" value="UniProtKB-KW"/>
</dbReference>
<dbReference type="SUPFAM" id="SSF140931">
    <property type="entry name" value="Fic-like"/>
    <property type="match status" value="1"/>
</dbReference>
<evidence type="ECO:0000313" key="5">
    <source>
        <dbReference type="Proteomes" id="UP000229976"/>
    </source>
</evidence>
<protein>
    <recommendedName>
        <fullName evidence="3">Fido domain-containing protein</fullName>
    </recommendedName>
</protein>
<dbReference type="InterPro" id="IPR036597">
    <property type="entry name" value="Fido-like_dom_sf"/>
</dbReference>
<dbReference type="Pfam" id="PF02661">
    <property type="entry name" value="Fic"/>
    <property type="match status" value="1"/>
</dbReference>
<organism evidence="4 5">
    <name type="scientific">Candidatus Nealsonbacteria bacterium CG23_combo_of_CG06-09_8_20_14_all_39_17</name>
    <dbReference type="NCBI Taxonomy" id="1974722"/>
    <lineage>
        <taxon>Bacteria</taxon>
        <taxon>Candidatus Nealsoniibacteriota</taxon>
    </lineage>
</organism>
<reference evidence="4 5" key="1">
    <citation type="submission" date="2017-09" db="EMBL/GenBank/DDBJ databases">
        <title>Depth-based differentiation of microbial function through sediment-hosted aquifers and enrichment of novel symbionts in the deep terrestrial subsurface.</title>
        <authorList>
            <person name="Probst A.J."/>
            <person name="Ladd B."/>
            <person name="Jarett J.K."/>
            <person name="Geller-Mcgrath D.E."/>
            <person name="Sieber C.M."/>
            <person name="Emerson J.B."/>
            <person name="Anantharaman K."/>
            <person name="Thomas B.C."/>
            <person name="Malmstrom R."/>
            <person name="Stieglmeier M."/>
            <person name="Klingl A."/>
            <person name="Woyke T."/>
            <person name="Ryan C.M."/>
            <person name="Banfield J.F."/>
        </authorList>
    </citation>
    <scope>NUCLEOTIDE SEQUENCE [LARGE SCALE GENOMIC DNA]</scope>
    <source>
        <strain evidence="4">CG23_combo_of_CG06-09_8_20_14_all_39_17</strain>
    </source>
</reference>
<dbReference type="AlphaFoldDB" id="A0A2G9YU37"/>
<evidence type="ECO:0000256" key="2">
    <source>
        <dbReference type="PIRSR" id="PIRSR640198-2"/>
    </source>
</evidence>
<evidence type="ECO:0000259" key="3">
    <source>
        <dbReference type="PROSITE" id="PS51459"/>
    </source>
</evidence>
<sequence length="200" mass="23323">FRETKFGIIPRAELARLEAEGVERGLKFIKGLIKKDSLISSELILAIHKKCFAWIFPKSAGEFRKIEVEVSDYHPPKFYNVPILIRQFCDDLNERLKHISPKSEVNKYFKEVISLIAWAQHQFVWIHPFNDYNGRTARLITNFIFLKLGLPLLEIKVETEEDRKRYVDAMQSADKRDYSLLEDIISSALQEAFESGLSEM</sequence>
<feature type="active site" evidence="1">
    <location>
        <position position="127"/>
    </location>
</feature>
<dbReference type="PANTHER" id="PTHR13504:SF38">
    <property type="entry name" value="FIDO DOMAIN-CONTAINING PROTEIN"/>
    <property type="match status" value="1"/>
</dbReference>
<dbReference type="PROSITE" id="PS51459">
    <property type="entry name" value="FIDO"/>
    <property type="match status" value="1"/>
</dbReference>
<dbReference type="Gene3D" id="1.10.3290.10">
    <property type="entry name" value="Fido-like domain"/>
    <property type="match status" value="1"/>
</dbReference>
<feature type="domain" description="Fido" evidence="3">
    <location>
        <begin position="39"/>
        <end position="190"/>
    </location>
</feature>
<dbReference type="EMBL" id="PCRO01000027">
    <property type="protein sequence ID" value="PIP22756.1"/>
    <property type="molecule type" value="Genomic_DNA"/>
</dbReference>
<comment type="caution">
    <text evidence="4">The sequence shown here is derived from an EMBL/GenBank/DDBJ whole genome shotgun (WGS) entry which is preliminary data.</text>
</comment>
<dbReference type="InterPro" id="IPR003812">
    <property type="entry name" value="Fido"/>
</dbReference>
<dbReference type="Proteomes" id="UP000229976">
    <property type="component" value="Unassembled WGS sequence"/>
</dbReference>
<evidence type="ECO:0000256" key="1">
    <source>
        <dbReference type="PIRSR" id="PIRSR640198-1"/>
    </source>
</evidence>
<proteinExistence type="predicted"/>
<name>A0A2G9YU37_9BACT</name>
<keyword evidence="2" id="KW-0067">ATP-binding</keyword>
<accession>A0A2G9YU37</accession>
<keyword evidence="2" id="KW-0547">Nucleotide-binding</keyword>
<dbReference type="PANTHER" id="PTHR13504">
    <property type="entry name" value="FIDO DOMAIN-CONTAINING PROTEIN DDB_G0283145"/>
    <property type="match status" value="1"/>
</dbReference>